<evidence type="ECO:0000313" key="4">
    <source>
        <dbReference type="Proteomes" id="UP001061862"/>
    </source>
</evidence>
<feature type="domain" description="Peptidoglycan binding-like" evidence="2">
    <location>
        <begin position="333"/>
        <end position="383"/>
    </location>
</feature>
<name>A0ABY6CE82_9HYPH</name>
<dbReference type="RefSeq" id="WP_262168935.1">
    <property type="nucleotide sequence ID" value="NZ_CP104965.1"/>
</dbReference>
<dbReference type="Pfam" id="PF01471">
    <property type="entry name" value="PG_binding_1"/>
    <property type="match status" value="2"/>
</dbReference>
<dbReference type="Gene3D" id="1.10.101.10">
    <property type="entry name" value="PGBD-like superfamily/PGBD"/>
    <property type="match status" value="2"/>
</dbReference>
<keyword evidence="1" id="KW-0812">Transmembrane</keyword>
<keyword evidence="1" id="KW-1133">Transmembrane helix</keyword>
<dbReference type="InterPro" id="IPR002477">
    <property type="entry name" value="Peptidoglycan-bd-like"/>
</dbReference>
<sequence>MTATTLSRLPLLAGSAVATYLGRAGLWTFSRYMRAPLASTGLLAMVTMTALAASNALYFQTARHPAPLFTPSLGVADIVPAPVAAPANAPTIAPTPMQQSVVATPVTNETTGSVTPVSQPIPDVPVGNKDAFQVQKKLTELGLFDGAVDGYYGPRTAQAIRAFEERNGMVPTGALSREVVDAILRADAAGMVPVQRQAVAAPAPQPVTPPAPVQQVAVQQAPVPVQPVTQPDRVVAQLPPLSPIDDAVDTVGNAAAQTIDSIVAAVDGRPAGASSQPIPALPMMPVSQPMPAPVQVASLEPMAAPRPVTAVVQPQAAPAQATAPLQPANDTQLISQIQRGLASLGFYHAPIDGKPGESTAKAIREFENFHSYRVTGQVNPDLVGLLRDAGATI</sequence>
<feature type="transmembrane region" description="Helical" evidence="1">
    <location>
        <begin position="42"/>
        <end position="59"/>
    </location>
</feature>
<gene>
    <name evidence="3" type="ORF">N8A98_02665</name>
</gene>
<organism evidence="3 4">
    <name type="scientific">Devosia neptuniae</name>
    <dbReference type="NCBI Taxonomy" id="191302"/>
    <lineage>
        <taxon>Bacteria</taxon>
        <taxon>Pseudomonadati</taxon>
        <taxon>Pseudomonadota</taxon>
        <taxon>Alphaproteobacteria</taxon>
        <taxon>Hyphomicrobiales</taxon>
        <taxon>Devosiaceae</taxon>
        <taxon>Devosia</taxon>
    </lineage>
</organism>
<proteinExistence type="predicted"/>
<evidence type="ECO:0000313" key="3">
    <source>
        <dbReference type="EMBL" id="UXN70118.1"/>
    </source>
</evidence>
<protein>
    <submittedName>
        <fullName evidence="3">Peptidoglycan-binding protein</fullName>
    </submittedName>
</protein>
<dbReference type="SUPFAM" id="SSF47090">
    <property type="entry name" value="PGBD-like"/>
    <property type="match status" value="2"/>
</dbReference>
<accession>A0ABY6CE82</accession>
<dbReference type="EMBL" id="CP104965">
    <property type="protein sequence ID" value="UXN70118.1"/>
    <property type="molecule type" value="Genomic_DNA"/>
</dbReference>
<evidence type="ECO:0000259" key="2">
    <source>
        <dbReference type="Pfam" id="PF01471"/>
    </source>
</evidence>
<dbReference type="InterPro" id="IPR036365">
    <property type="entry name" value="PGBD-like_sf"/>
</dbReference>
<dbReference type="InterPro" id="IPR036366">
    <property type="entry name" value="PGBDSf"/>
</dbReference>
<feature type="domain" description="Peptidoglycan binding-like" evidence="2">
    <location>
        <begin position="133"/>
        <end position="183"/>
    </location>
</feature>
<keyword evidence="1" id="KW-0472">Membrane</keyword>
<dbReference type="Proteomes" id="UP001061862">
    <property type="component" value="Chromosome"/>
</dbReference>
<reference evidence="3 4" key="1">
    <citation type="submission" date="2022-09" db="EMBL/GenBank/DDBJ databases">
        <title>Interaction between co-microsymbionts with complementary sets of symbiotic genes in legume-rhizobium systems.</title>
        <authorList>
            <person name="Safronova V."/>
            <person name="Sazanova A."/>
            <person name="Afonin A."/>
            <person name="Chirak E."/>
        </authorList>
    </citation>
    <scope>NUCLEOTIDE SEQUENCE [LARGE SCALE GENOMIC DNA]</scope>
    <source>
        <strain evidence="3 4">A18/4-1</strain>
    </source>
</reference>
<evidence type="ECO:0000256" key="1">
    <source>
        <dbReference type="SAM" id="Phobius"/>
    </source>
</evidence>
<keyword evidence="4" id="KW-1185">Reference proteome</keyword>